<evidence type="ECO:0000313" key="7">
    <source>
        <dbReference type="Proteomes" id="UP000199120"/>
    </source>
</evidence>
<evidence type="ECO:0000256" key="2">
    <source>
        <dbReference type="ARBA" id="ARBA00034247"/>
    </source>
</evidence>
<dbReference type="InterPro" id="IPR000160">
    <property type="entry name" value="GGDEF_dom"/>
</dbReference>
<dbReference type="CDD" id="cd01949">
    <property type="entry name" value="GGDEF"/>
    <property type="match status" value="1"/>
</dbReference>
<dbReference type="CDD" id="cd12914">
    <property type="entry name" value="PDC1_DGC_like"/>
    <property type="match status" value="1"/>
</dbReference>
<sequence length="541" mass="58688">MGAAMIHGPRTGNAADRRRPMPLTRLAGVFITRPFLFAIAGIVGALATACVVAVSLYEMREDALARARDTTESLSVILERDIERNVEFYELSIQEVLDGATNPAVLQSPPEVRHLALFDRSTNARDMGSVLVTDADGNVVLDSRSVRPGAIDLSDNDYFKVQQQTADAGLYISKPFLSRLAGEGQAIGLSRRIDDPRGQFAGIVVGTLRLNYFRRLFAGMTLGPHGSITLLRTDGTVLMRRPYREADIGRNISAAASVRPLLRDTPGSGSFIGFAALDGAQRLYSFSHVGKYPLVVVVALATRDIYAEWTQRAWIIGSVMGVLDLLLVAMSILLAKQFRRRLEMERQLKRLADTDGLTGLGTRRALDTTLDIAWRVAQRTRQPLAVLMVDVDNFKSYNDLYGHPAGDDALKLIARCVADSLHRPGDFAGRYGGEEFCVLLPDTALAGAIEVAERIRAAVLAKRHPHDRSPGGVLSISIGVGSFDGAAGAHADTGPERLIREADQWLYEAKAAGRNRVMPPPPVGVSAGDPAPEMARRSVTL</sequence>
<evidence type="ECO:0000256" key="3">
    <source>
        <dbReference type="SAM" id="MobiDB-lite"/>
    </source>
</evidence>
<dbReference type="PANTHER" id="PTHR45138">
    <property type="entry name" value="REGULATORY COMPONENTS OF SENSORY TRANSDUCTION SYSTEM"/>
    <property type="match status" value="1"/>
</dbReference>
<dbReference type="InterPro" id="IPR043128">
    <property type="entry name" value="Rev_trsase/Diguanyl_cyclase"/>
</dbReference>
<dbReference type="NCBIfam" id="TIGR00254">
    <property type="entry name" value="GGDEF"/>
    <property type="match status" value="1"/>
</dbReference>
<dbReference type="GO" id="GO:0005886">
    <property type="term" value="C:plasma membrane"/>
    <property type="evidence" value="ECO:0007669"/>
    <property type="project" value="TreeGrafter"/>
</dbReference>
<evidence type="ECO:0000256" key="1">
    <source>
        <dbReference type="ARBA" id="ARBA00012528"/>
    </source>
</evidence>
<keyword evidence="4" id="KW-0472">Membrane</keyword>
<proteinExistence type="predicted"/>
<dbReference type="FunFam" id="3.30.70.270:FF:000001">
    <property type="entry name" value="Diguanylate cyclase domain protein"/>
    <property type="match status" value="1"/>
</dbReference>
<comment type="catalytic activity">
    <reaction evidence="2">
        <text>2 GTP = 3',3'-c-di-GMP + 2 diphosphate</text>
        <dbReference type="Rhea" id="RHEA:24898"/>
        <dbReference type="ChEBI" id="CHEBI:33019"/>
        <dbReference type="ChEBI" id="CHEBI:37565"/>
        <dbReference type="ChEBI" id="CHEBI:58805"/>
        <dbReference type="EC" id="2.7.7.65"/>
    </reaction>
</comment>
<feature type="domain" description="GGDEF" evidence="5">
    <location>
        <begin position="382"/>
        <end position="522"/>
    </location>
</feature>
<dbReference type="AlphaFoldDB" id="A0A1H7TQC3"/>
<dbReference type="GO" id="GO:0043709">
    <property type="term" value="P:cell adhesion involved in single-species biofilm formation"/>
    <property type="evidence" value="ECO:0007669"/>
    <property type="project" value="TreeGrafter"/>
</dbReference>
<dbReference type="InterPro" id="IPR054327">
    <property type="entry name" value="His-kinase-like_sensor"/>
</dbReference>
<dbReference type="Pfam" id="PF00990">
    <property type="entry name" value="GGDEF"/>
    <property type="match status" value="1"/>
</dbReference>
<dbReference type="Proteomes" id="UP000199120">
    <property type="component" value="Unassembled WGS sequence"/>
</dbReference>
<gene>
    <name evidence="6" type="ORF">SAMN05192542_11620</name>
</gene>
<dbReference type="SUPFAM" id="SSF55073">
    <property type="entry name" value="Nucleotide cyclase"/>
    <property type="match status" value="1"/>
</dbReference>
<dbReference type="CDD" id="cd12915">
    <property type="entry name" value="PDC2_DGC_like"/>
    <property type="match status" value="1"/>
</dbReference>
<organism evidence="6 7">
    <name type="scientific">Paraburkholderia caballeronis</name>
    <dbReference type="NCBI Taxonomy" id="416943"/>
    <lineage>
        <taxon>Bacteria</taxon>
        <taxon>Pseudomonadati</taxon>
        <taxon>Pseudomonadota</taxon>
        <taxon>Betaproteobacteria</taxon>
        <taxon>Burkholderiales</taxon>
        <taxon>Burkholderiaceae</taxon>
        <taxon>Paraburkholderia</taxon>
    </lineage>
</organism>
<accession>A0A1H7TQC3</accession>
<keyword evidence="4" id="KW-0812">Transmembrane</keyword>
<feature type="region of interest" description="Disordered" evidence="3">
    <location>
        <begin position="517"/>
        <end position="541"/>
    </location>
</feature>
<protein>
    <recommendedName>
        <fullName evidence="1">diguanylate cyclase</fullName>
        <ecNumber evidence="1">2.7.7.65</ecNumber>
    </recommendedName>
</protein>
<evidence type="ECO:0000259" key="5">
    <source>
        <dbReference type="PROSITE" id="PS50887"/>
    </source>
</evidence>
<dbReference type="Gene3D" id="3.30.450.20">
    <property type="entry name" value="PAS domain"/>
    <property type="match status" value="2"/>
</dbReference>
<dbReference type="Gene3D" id="3.30.70.270">
    <property type="match status" value="1"/>
</dbReference>
<dbReference type="InterPro" id="IPR050469">
    <property type="entry name" value="Diguanylate_Cyclase"/>
</dbReference>
<keyword evidence="4" id="KW-1133">Transmembrane helix</keyword>
<reference evidence="7" key="1">
    <citation type="submission" date="2016-10" db="EMBL/GenBank/DDBJ databases">
        <authorList>
            <person name="Varghese N."/>
            <person name="Submissions S."/>
        </authorList>
    </citation>
    <scope>NUCLEOTIDE SEQUENCE [LARGE SCALE GENOMIC DNA]</scope>
    <source>
        <strain evidence="7">LMG 26416</strain>
    </source>
</reference>
<evidence type="ECO:0000256" key="4">
    <source>
        <dbReference type="SAM" id="Phobius"/>
    </source>
</evidence>
<name>A0A1H7TQC3_9BURK</name>
<dbReference type="Pfam" id="PF22588">
    <property type="entry name" value="dCache_1_like"/>
    <property type="match status" value="1"/>
</dbReference>
<evidence type="ECO:0000313" key="6">
    <source>
        <dbReference type="EMBL" id="SEL86689.1"/>
    </source>
</evidence>
<dbReference type="PANTHER" id="PTHR45138:SF9">
    <property type="entry name" value="DIGUANYLATE CYCLASE DGCM-RELATED"/>
    <property type="match status" value="1"/>
</dbReference>
<dbReference type="GO" id="GO:1902201">
    <property type="term" value="P:negative regulation of bacterial-type flagellum-dependent cell motility"/>
    <property type="evidence" value="ECO:0007669"/>
    <property type="project" value="TreeGrafter"/>
</dbReference>
<keyword evidence="7" id="KW-1185">Reference proteome</keyword>
<feature type="transmembrane region" description="Helical" evidence="4">
    <location>
        <begin position="313"/>
        <end position="335"/>
    </location>
</feature>
<dbReference type="SMART" id="SM00267">
    <property type="entry name" value="GGDEF"/>
    <property type="match status" value="1"/>
</dbReference>
<dbReference type="PROSITE" id="PS50887">
    <property type="entry name" value="GGDEF"/>
    <property type="match status" value="1"/>
</dbReference>
<dbReference type="STRING" id="416943.SAMN05445871_4792"/>
<dbReference type="EMBL" id="FOAJ01000016">
    <property type="protein sequence ID" value="SEL86689.1"/>
    <property type="molecule type" value="Genomic_DNA"/>
</dbReference>
<dbReference type="InterPro" id="IPR029787">
    <property type="entry name" value="Nucleotide_cyclase"/>
</dbReference>
<dbReference type="GO" id="GO:0052621">
    <property type="term" value="F:diguanylate cyclase activity"/>
    <property type="evidence" value="ECO:0007669"/>
    <property type="project" value="UniProtKB-EC"/>
</dbReference>
<feature type="transmembrane region" description="Helical" evidence="4">
    <location>
        <begin position="35"/>
        <end position="57"/>
    </location>
</feature>
<dbReference type="EC" id="2.7.7.65" evidence="1"/>